<proteinExistence type="predicted"/>
<dbReference type="PANTHER" id="PTHR33490">
    <property type="entry name" value="BLR5614 PROTEIN-RELATED"/>
    <property type="match status" value="1"/>
</dbReference>
<dbReference type="Proteomes" id="UP001528672">
    <property type="component" value="Unassembled WGS sequence"/>
</dbReference>
<gene>
    <name evidence="2" type="ORF">PSQ39_05555</name>
</gene>
<feature type="domain" description="Transglutaminase-like" evidence="1">
    <location>
        <begin position="162"/>
        <end position="226"/>
    </location>
</feature>
<dbReference type="Pfam" id="PF01841">
    <property type="entry name" value="Transglut_core"/>
    <property type="match status" value="1"/>
</dbReference>
<name>A0ABT5ME04_9BURK</name>
<dbReference type="Gene3D" id="3.10.620.30">
    <property type="match status" value="1"/>
</dbReference>
<protein>
    <submittedName>
        <fullName evidence="2">Transglutaminase family protein</fullName>
    </submittedName>
</protein>
<dbReference type="PANTHER" id="PTHR33490:SF12">
    <property type="entry name" value="BLL5557 PROTEIN"/>
    <property type="match status" value="1"/>
</dbReference>
<dbReference type="InterPro" id="IPR002931">
    <property type="entry name" value="Transglutaminase-like"/>
</dbReference>
<keyword evidence="3" id="KW-1185">Reference proteome</keyword>
<organism evidence="2 3">
    <name type="scientific">Curvibacter microcysteis</name>
    <dbReference type="NCBI Taxonomy" id="3026419"/>
    <lineage>
        <taxon>Bacteria</taxon>
        <taxon>Pseudomonadati</taxon>
        <taxon>Pseudomonadota</taxon>
        <taxon>Betaproteobacteria</taxon>
        <taxon>Burkholderiales</taxon>
        <taxon>Comamonadaceae</taxon>
        <taxon>Curvibacter</taxon>
    </lineage>
</organism>
<dbReference type="RefSeq" id="WP_273925730.1">
    <property type="nucleotide sequence ID" value="NZ_JAQSIN010000001.1"/>
</dbReference>
<dbReference type="SUPFAM" id="SSF54001">
    <property type="entry name" value="Cysteine proteinases"/>
    <property type="match status" value="1"/>
</dbReference>
<evidence type="ECO:0000313" key="3">
    <source>
        <dbReference type="Proteomes" id="UP001528672"/>
    </source>
</evidence>
<evidence type="ECO:0000259" key="1">
    <source>
        <dbReference type="SMART" id="SM00460"/>
    </source>
</evidence>
<dbReference type="InterPro" id="IPR038765">
    <property type="entry name" value="Papain-like_cys_pep_sf"/>
</dbReference>
<sequence length="296" mass="32038">MVRIELAIALNYMVSAPGADFIFNIQAAHTRRQWVVHEQLGISQPVPLLMHTDPATQARSLRLSAAAGALSVQYRATLDLDHLIAPGASIPEIPVSQLPPEVLTYLYPSRYCQSDQLNALAMAEFGSLRQGYFRVQAIQEWVQRRVAFTPRSSNSTTSAMETLADGAGVCRDFAHLMIALCRAINIPARFTTGIDYGADPSLGPTDFHAYVEVYLGHRWYIFDPSGTAIPMGFVRIGTGHDAADASFATIFGPVSSEPPRIEIAAVLSAHPGAVLPYRRTEGVSTDGGLVAGAWVN</sequence>
<reference evidence="2 3" key="1">
    <citation type="submission" date="2023-02" db="EMBL/GenBank/DDBJ databases">
        <title>Bacterial whole genome sequence for Curvibacter sp. HBC28.</title>
        <authorList>
            <person name="Le V."/>
            <person name="Ko S.-R."/>
            <person name="Ahn C.-Y."/>
            <person name="Oh H.-M."/>
        </authorList>
    </citation>
    <scope>NUCLEOTIDE SEQUENCE [LARGE SCALE GENOMIC DNA]</scope>
    <source>
        <strain evidence="2 3">HBC28</strain>
    </source>
</reference>
<dbReference type="EMBL" id="JAQSIO010000002">
    <property type="protein sequence ID" value="MDD0814094.1"/>
    <property type="molecule type" value="Genomic_DNA"/>
</dbReference>
<accession>A0ABT5ME04</accession>
<dbReference type="Gene3D" id="2.60.40.2250">
    <property type="match status" value="1"/>
</dbReference>
<comment type="caution">
    <text evidence="2">The sequence shown here is derived from an EMBL/GenBank/DDBJ whole genome shotgun (WGS) entry which is preliminary data.</text>
</comment>
<dbReference type="SMART" id="SM00460">
    <property type="entry name" value="TGc"/>
    <property type="match status" value="1"/>
</dbReference>
<evidence type="ECO:0000313" key="2">
    <source>
        <dbReference type="EMBL" id="MDD0814094.1"/>
    </source>
</evidence>